<organism evidence="1 2">
    <name type="scientific">Gulo gulo</name>
    <name type="common">Wolverine</name>
    <name type="synonym">Gluton</name>
    <dbReference type="NCBI Taxonomy" id="48420"/>
    <lineage>
        <taxon>Eukaryota</taxon>
        <taxon>Metazoa</taxon>
        <taxon>Chordata</taxon>
        <taxon>Craniata</taxon>
        <taxon>Vertebrata</taxon>
        <taxon>Euteleostomi</taxon>
        <taxon>Mammalia</taxon>
        <taxon>Eutheria</taxon>
        <taxon>Laurasiatheria</taxon>
        <taxon>Carnivora</taxon>
        <taxon>Caniformia</taxon>
        <taxon>Musteloidea</taxon>
        <taxon>Mustelidae</taxon>
        <taxon>Guloninae</taxon>
        <taxon>Gulo</taxon>
    </lineage>
</organism>
<feature type="non-terminal residue" evidence="1">
    <location>
        <position position="81"/>
    </location>
</feature>
<keyword evidence="2" id="KW-1185">Reference proteome</keyword>
<evidence type="ECO:0000313" key="2">
    <source>
        <dbReference type="Proteomes" id="UP000269945"/>
    </source>
</evidence>
<dbReference type="Proteomes" id="UP000269945">
    <property type="component" value="Unassembled WGS sequence"/>
</dbReference>
<proteinExistence type="predicted"/>
<protein>
    <submittedName>
        <fullName evidence="1">Uncharacterized protein</fullName>
    </submittedName>
</protein>
<dbReference type="AlphaFoldDB" id="A0A9X9PYL0"/>
<sequence length="81" mass="9563">WLPGETLHQARRAVTFCGLTEKRLRSKAVKASEKRKPGRLAGRHQTRASVSNLRWWVISSWSLRRWSQWRVEYSGSITYHL</sequence>
<name>A0A9X9PYL0_GULGU</name>
<accession>A0A9X9PYL0</accession>
<feature type="non-terminal residue" evidence="1">
    <location>
        <position position="1"/>
    </location>
</feature>
<reference evidence="1 2" key="1">
    <citation type="submission" date="2018-10" db="EMBL/GenBank/DDBJ databases">
        <authorList>
            <person name="Ekblom R."/>
            <person name="Jareborg N."/>
        </authorList>
    </citation>
    <scope>NUCLEOTIDE SEQUENCE [LARGE SCALE GENOMIC DNA]</scope>
    <source>
        <tissue evidence="1">Muscle</tissue>
    </source>
</reference>
<dbReference type="EMBL" id="CYRY02009409">
    <property type="protein sequence ID" value="VCW77817.1"/>
    <property type="molecule type" value="Genomic_DNA"/>
</dbReference>
<comment type="caution">
    <text evidence="1">The sequence shown here is derived from an EMBL/GenBank/DDBJ whole genome shotgun (WGS) entry which is preliminary data.</text>
</comment>
<gene>
    <name evidence="1" type="ORF">BN2614_LOCUS1</name>
</gene>
<evidence type="ECO:0000313" key="1">
    <source>
        <dbReference type="EMBL" id="VCW77817.1"/>
    </source>
</evidence>